<dbReference type="GO" id="GO:0019563">
    <property type="term" value="P:glycerol catabolic process"/>
    <property type="evidence" value="ECO:0007669"/>
    <property type="project" value="TreeGrafter"/>
</dbReference>
<dbReference type="PROSITE" id="PS00171">
    <property type="entry name" value="TIM_1"/>
    <property type="match status" value="1"/>
</dbReference>
<keyword evidence="10" id="KW-1185">Reference proteome</keyword>
<keyword evidence="3 7" id="KW-0312">Gluconeogenesis</keyword>
<dbReference type="Gene3D" id="3.20.20.70">
    <property type="entry name" value="Aldolase class I"/>
    <property type="match status" value="1"/>
</dbReference>
<evidence type="ECO:0000256" key="2">
    <source>
        <dbReference type="ARBA" id="ARBA00007422"/>
    </source>
</evidence>
<organism evidence="9 10">
    <name type="scientific">Constantimarinum furrinae</name>
    <dbReference type="NCBI Taxonomy" id="2562285"/>
    <lineage>
        <taxon>Bacteria</taxon>
        <taxon>Pseudomonadati</taxon>
        <taxon>Bacteroidota</taxon>
        <taxon>Flavobacteriia</taxon>
        <taxon>Flavobacteriales</taxon>
        <taxon>Flavobacteriaceae</taxon>
        <taxon>Altibacter/Constantimarinum group</taxon>
        <taxon>Constantimarinum</taxon>
    </lineage>
</organism>
<comment type="pathway">
    <text evidence="1 7 8">Carbohydrate degradation; glycolysis; D-glyceraldehyde 3-phosphate from glycerone phosphate: step 1/1.</text>
</comment>
<dbReference type="GO" id="GO:0006094">
    <property type="term" value="P:gluconeogenesis"/>
    <property type="evidence" value="ECO:0007669"/>
    <property type="project" value="UniProtKB-UniRule"/>
</dbReference>
<name>A0A7G8PR44_9FLAO</name>
<feature type="binding site" evidence="7">
    <location>
        <position position="212"/>
    </location>
    <ligand>
        <name>substrate</name>
    </ligand>
</feature>
<feature type="active site" description="Proton acceptor" evidence="7">
    <location>
        <position position="166"/>
    </location>
</feature>
<accession>A0A7G8PR44</accession>
<dbReference type="InterPro" id="IPR022896">
    <property type="entry name" value="TrioseP_Isoase_bac/euk"/>
</dbReference>
<dbReference type="EMBL" id="CP052909">
    <property type="protein sequence ID" value="QNJ96810.1"/>
    <property type="molecule type" value="Genomic_DNA"/>
</dbReference>
<dbReference type="InterPro" id="IPR035990">
    <property type="entry name" value="TIM_sf"/>
</dbReference>
<dbReference type="GO" id="GO:0046166">
    <property type="term" value="P:glyceraldehyde-3-phosphate biosynthetic process"/>
    <property type="evidence" value="ECO:0007669"/>
    <property type="project" value="TreeGrafter"/>
</dbReference>
<dbReference type="PANTHER" id="PTHR21139">
    <property type="entry name" value="TRIOSEPHOSPHATE ISOMERASE"/>
    <property type="match status" value="1"/>
</dbReference>
<dbReference type="NCBIfam" id="TIGR00419">
    <property type="entry name" value="tim"/>
    <property type="match status" value="1"/>
</dbReference>
<dbReference type="AlphaFoldDB" id="A0A7G8PR44"/>
<gene>
    <name evidence="7" type="primary">tpiA</name>
    <name evidence="9" type="ORF">ALE3EI_0220</name>
</gene>
<evidence type="ECO:0000256" key="6">
    <source>
        <dbReference type="ARBA" id="ARBA00023235"/>
    </source>
</evidence>
<comment type="subcellular location">
    <subcellularLocation>
        <location evidence="7 8">Cytoplasm</location>
    </subcellularLocation>
</comment>
<evidence type="ECO:0000256" key="5">
    <source>
        <dbReference type="ARBA" id="ARBA00023152"/>
    </source>
</evidence>
<dbReference type="SUPFAM" id="SSF51351">
    <property type="entry name" value="Triosephosphate isomerase (TIM)"/>
    <property type="match status" value="1"/>
</dbReference>
<evidence type="ECO:0000256" key="1">
    <source>
        <dbReference type="ARBA" id="ARBA00004680"/>
    </source>
</evidence>
<dbReference type="GO" id="GO:0006096">
    <property type="term" value="P:glycolytic process"/>
    <property type="evidence" value="ECO:0007669"/>
    <property type="project" value="UniProtKB-UniRule"/>
</dbReference>
<dbReference type="HAMAP" id="MF_00147_B">
    <property type="entry name" value="TIM_B"/>
    <property type="match status" value="1"/>
</dbReference>
<dbReference type="EC" id="5.3.1.1" evidence="7 8"/>
<protein>
    <recommendedName>
        <fullName evidence="7 8">Triosephosphate isomerase</fullName>
        <shortName evidence="7">TIM</shortName>
        <shortName evidence="7">TPI</shortName>
        <ecNumber evidence="7 8">5.3.1.1</ecNumber>
    </recommendedName>
    <alternativeName>
        <fullName evidence="7">Triose-phosphate isomerase</fullName>
    </alternativeName>
</protein>
<dbReference type="GO" id="GO:0005829">
    <property type="term" value="C:cytosol"/>
    <property type="evidence" value="ECO:0007669"/>
    <property type="project" value="TreeGrafter"/>
</dbReference>
<evidence type="ECO:0000256" key="8">
    <source>
        <dbReference type="RuleBase" id="RU363013"/>
    </source>
</evidence>
<dbReference type="InterPro" id="IPR013785">
    <property type="entry name" value="Aldolase_TIM"/>
</dbReference>
<dbReference type="GO" id="GO:0004807">
    <property type="term" value="F:triose-phosphate isomerase activity"/>
    <property type="evidence" value="ECO:0007669"/>
    <property type="project" value="UniProtKB-UniRule"/>
</dbReference>
<evidence type="ECO:0000256" key="3">
    <source>
        <dbReference type="ARBA" id="ARBA00022432"/>
    </source>
</evidence>
<dbReference type="CDD" id="cd00311">
    <property type="entry name" value="TIM"/>
    <property type="match status" value="1"/>
</dbReference>
<comment type="subunit">
    <text evidence="7 8">Homodimer.</text>
</comment>
<dbReference type="PROSITE" id="PS51440">
    <property type="entry name" value="TIM_2"/>
    <property type="match status" value="1"/>
</dbReference>
<evidence type="ECO:0000256" key="7">
    <source>
        <dbReference type="HAMAP-Rule" id="MF_00147"/>
    </source>
</evidence>
<keyword evidence="4 7" id="KW-0963">Cytoplasm</keyword>
<reference evidence="9 10" key="1">
    <citation type="submission" date="2020-04" db="EMBL/GenBank/DDBJ databases">
        <title>Genome sequence of Altibacter aquimarinus strain ALE3EI.</title>
        <authorList>
            <person name="Oh H.-M."/>
            <person name="Jang D."/>
        </authorList>
    </citation>
    <scope>NUCLEOTIDE SEQUENCE [LARGE SCALE GENOMIC DNA]</scope>
    <source>
        <strain evidence="9 10">ALE3EI</strain>
    </source>
</reference>
<feature type="binding site" evidence="7">
    <location>
        <position position="172"/>
    </location>
    <ligand>
        <name>substrate</name>
    </ligand>
</feature>
<comment type="catalytic activity">
    <reaction evidence="7 8">
        <text>D-glyceraldehyde 3-phosphate = dihydroxyacetone phosphate</text>
        <dbReference type="Rhea" id="RHEA:18585"/>
        <dbReference type="ChEBI" id="CHEBI:57642"/>
        <dbReference type="ChEBI" id="CHEBI:59776"/>
        <dbReference type="EC" id="5.3.1.1"/>
    </reaction>
</comment>
<dbReference type="UniPathway" id="UPA00138"/>
<evidence type="ECO:0000256" key="4">
    <source>
        <dbReference type="ARBA" id="ARBA00022490"/>
    </source>
</evidence>
<comment type="similarity">
    <text evidence="2 7 8">Belongs to the triosephosphate isomerase family.</text>
</comment>
<keyword evidence="6 7" id="KW-0413">Isomerase</keyword>
<dbReference type="InterPro" id="IPR000652">
    <property type="entry name" value="Triosephosphate_isomerase"/>
</dbReference>
<dbReference type="UniPathway" id="UPA00109">
    <property type="reaction ID" value="UER00189"/>
</dbReference>
<dbReference type="KEGG" id="alti:ALE3EI_0220"/>
<feature type="binding site" evidence="7">
    <location>
        <begin position="233"/>
        <end position="234"/>
    </location>
    <ligand>
        <name>substrate</name>
    </ligand>
</feature>
<evidence type="ECO:0000313" key="9">
    <source>
        <dbReference type="EMBL" id="QNJ96810.1"/>
    </source>
</evidence>
<proteinExistence type="inferred from homology"/>
<dbReference type="InterPro" id="IPR020861">
    <property type="entry name" value="Triosephosphate_isomerase_AS"/>
</dbReference>
<dbReference type="PANTHER" id="PTHR21139:SF42">
    <property type="entry name" value="TRIOSEPHOSPHATE ISOMERASE"/>
    <property type="match status" value="1"/>
</dbReference>
<dbReference type="FunFam" id="3.20.20.70:FF:000016">
    <property type="entry name" value="Triosephosphate isomerase"/>
    <property type="match status" value="1"/>
</dbReference>
<comment type="function">
    <text evidence="7">Involved in the gluconeogenesis. Catalyzes stereospecifically the conversion of dihydroxyacetone phosphate (DHAP) to D-glyceraldehyde-3-phosphate (G3P).</text>
</comment>
<feature type="binding site" evidence="7">
    <location>
        <begin position="9"/>
        <end position="11"/>
    </location>
    <ligand>
        <name>substrate</name>
    </ligand>
</feature>
<sequence length="252" mass="27869">MRKKIVAGNWKMNNDLAQTELLLKDLKKQIIPEDVEVIIAPPFTNLHHSFVSLRDHPIGVAAQNMHQSNEGAFTGEISAAMLKSVGVESVILGHSERRAYFKEDDALLAEKVNTALEHELDVIFCIGEELEDRKKDGHFNVIKTQLENGLFHISENNWKQVVIAYEPVWAIGTGETASPEQVQEMHEYIRRMIAENCGSELAESVSVLYGGSVKPENAGEIFSQKDVDGGLIGGASLDAESFMAIVNAFPRP</sequence>
<keyword evidence="5 7" id="KW-0324">Glycolysis</keyword>
<dbReference type="RefSeq" id="WP_186989992.1">
    <property type="nucleotide sequence ID" value="NZ_CP052909.1"/>
</dbReference>
<dbReference type="Pfam" id="PF00121">
    <property type="entry name" value="TIM"/>
    <property type="match status" value="1"/>
</dbReference>
<dbReference type="Proteomes" id="UP000515514">
    <property type="component" value="Chromosome"/>
</dbReference>
<evidence type="ECO:0000313" key="10">
    <source>
        <dbReference type="Proteomes" id="UP000515514"/>
    </source>
</evidence>
<feature type="active site" description="Electrophile" evidence="7">
    <location>
        <position position="94"/>
    </location>
</feature>
<comment type="pathway">
    <text evidence="7 8">Carbohydrate biosynthesis; gluconeogenesis.</text>
</comment>